<evidence type="ECO:0000256" key="1">
    <source>
        <dbReference type="SAM" id="MobiDB-lite"/>
    </source>
</evidence>
<dbReference type="InterPro" id="IPR012337">
    <property type="entry name" value="RNaseH-like_sf"/>
</dbReference>
<feature type="compositionally biased region" description="Acidic residues" evidence="1">
    <location>
        <begin position="178"/>
        <end position="190"/>
    </location>
</feature>
<comment type="caution">
    <text evidence="2">The sequence shown here is derived from an EMBL/GenBank/DDBJ whole genome shotgun (WGS) entry which is preliminary data.</text>
</comment>
<evidence type="ECO:0008006" key="4">
    <source>
        <dbReference type="Google" id="ProtNLM"/>
    </source>
</evidence>
<accession>A0AA38XUK8</accession>
<evidence type="ECO:0000313" key="2">
    <source>
        <dbReference type="EMBL" id="KAJ9622999.1"/>
    </source>
</evidence>
<evidence type="ECO:0000313" key="3">
    <source>
        <dbReference type="Proteomes" id="UP001172681"/>
    </source>
</evidence>
<protein>
    <recommendedName>
        <fullName evidence="4">Integrase catalytic domain-containing protein</fullName>
    </recommendedName>
</protein>
<gene>
    <name evidence="2" type="ORF">H2204_011257</name>
</gene>
<dbReference type="EMBL" id="JAPDRN010000102">
    <property type="protein sequence ID" value="KAJ9622999.1"/>
    <property type="molecule type" value="Genomic_DNA"/>
</dbReference>
<dbReference type="Gene3D" id="3.30.420.10">
    <property type="entry name" value="Ribonuclease H-like superfamily/Ribonuclease H"/>
    <property type="match status" value="1"/>
</dbReference>
<feature type="compositionally biased region" description="Basic and acidic residues" evidence="1">
    <location>
        <begin position="245"/>
        <end position="254"/>
    </location>
</feature>
<proteinExistence type="predicted"/>
<dbReference type="GO" id="GO:0003676">
    <property type="term" value="F:nucleic acid binding"/>
    <property type="evidence" value="ECO:0007669"/>
    <property type="project" value="InterPro"/>
</dbReference>
<dbReference type="Proteomes" id="UP001172681">
    <property type="component" value="Unassembled WGS sequence"/>
</dbReference>
<dbReference type="AlphaFoldDB" id="A0AA38XUK8"/>
<sequence>MNYVYTHVSKNEAGNIILDWLSLVKNRYQSTPSLLRLDNETSLGFQIDIRRLGITLEYSAPYAPAQNGPAERAVDLSAKVARSLRRDANHPGYLWPEWKSTYRMLVRIDELMEDVVTFLESEKSGKDSAIAELFSFSDQGTTIRIFGADTDAEIEAPRDSDVAIETPQGSEVERGPDMDDDSGGESDDESDAHTDVDSDSDDESKQIRYFIALLTPSETPTRRLQTPGARCPVTDGRILSSPPELRQKENLEQQIKDLRSLDPFVKA</sequence>
<organism evidence="2 3">
    <name type="scientific">Knufia peltigerae</name>
    <dbReference type="NCBI Taxonomy" id="1002370"/>
    <lineage>
        <taxon>Eukaryota</taxon>
        <taxon>Fungi</taxon>
        <taxon>Dikarya</taxon>
        <taxon>Ascomycota</taxon>
        <taxon>Pezizomycotina</taxon>
        <taxon>Eurotiomycetes</taxon>
        <taxon>Chaetothyriomycetidae</taxon>
        <taxon>Chaetothyriales</taxon>
        <taxon>Trichomeriaceae</taxon>
        <taxon>Knufia</taxon>
    </lineage>
</organism>
<reference evidence="2" key="1">
    <citation type="submission" date="2022-10" db="EMBL/GenBank/DDBJ databases">
        <title>Culturing micro-colonial fungi from biological soil crusts in the Mojave desert and describing Neophaeococcomyces mojavensis, and introducing the new genera and species Taxawa tesnikishii.</title>
        <authorList>
            <person name="Kurbessoian T."/>
            <person name="Stajich J.E."/>
        </authorList>
    </citation>
    <scope>NUCLEOTIDE SEQUENCE</scope>
    <source>
        <strain evidence="2">TK_35</strain>
    </source>
</reference>
<feature type="region of interest" description="Disordered" evidence="1">
    <location>
        <begin position="152"/>
        <end position="204"/>
    </location>
</feature>
<feature type="region of interest" description="Disordered" evidence="1">
    <location>
        <begin position="216"/>
        <end position="254"/>
    </location>
</feature>
<name>A0AA38XUK8_9EURO</name>
<dbReference type="SUPFAM" id="SSF53098">
    <property type="entry name" value="Ribonuclease H-like"/>
    <property type="match status" value="1"/>
</dbReference>
<dbReference type="InterPro" id="IPR036397">
    <property type="entry name" value="RNaseH_sf"/>
</dbReference>
<keyword evidence="3" id="KW-1185">Reference proteome</keyword>